<proteinExistence type="predicted"/>
<evidence type="ECO:0000313" key="2">
    <source>
        <dbReference type="Proteomes" id="UP000217780"/>
    </source>
</evidence>
<dbReference type="Proteomes" id="UP000217780">
    <property type="component" value="Unassembled WGS sequence"/>
</dbReference>
<comment type="caution">
    <text evidence="1">The sequence shown here is derived from an EMBL/GenBank/DDBJ whole genome shotgun (WGS) entry which is preliminary data.</text>
</comment>
<organism evidence="1 2">
    <name type="scientific">Vandammella animalimorsus</name>
    <dbReference type="NCBI Taxonomy" id="2029117"/>
    <lineage>
        <taxon>Bacteria</taxon>
        <taxon>Pseudomonadati</taxon>
        <taxon>Pseudomonadota</taxon>
        <taxon>Betaproteobacteria</taxon>
        <taxon>Burkholderiales</taxon>
        <taxon>Comamonadaceae</taxon>
        <taxon>Vandammella</taxon>
    </lineage>
</organism>
<evidence type="ECO:0000313" key="1">
    <source>
        <dbReference type="EMBL" id="PAX16509.1"/>
    </source>
</evidence>
<dbReference type="GeneID" id="93874826"/>
<accession>A0A2A2T4S1</accession>
<dbReference type="EMBL" id="NTBI01000007">
    <property type="protein sequence ID" value="PAX16509.1"/>
    <property type="molecule type" value="Genomic_DNA"/>
</dbReference>
<dbReference type="RefSeq" id="WP_095542529.1">
    <property type="nucleotide sequence ID" value="NZ_NSJC01000009.1"/>
</dbReference>
<dbReference type="AlphaFoldDB" id="A0A2A2T4S1"/>
<sequence length="100" mass="10857">MLAAQQCILRGQAITHQWRAVVDAVNIMETLRRAGHIQDPGGHIYAAVEAILRAIERKNATGSEHALLDGPGITALGEVLAAVPDVIDSLTHRQYIQTLR</sequence>
<gene>
    <name evidence="1" type="ORF">CLI92_09270</name>
</gene>
<reference evidence="1 2" key="1">
    <citation type="submission" date="2017-08" db="EMBL/GenBank/DDBJ databases">
        <title>WGS of Clinical strains of the CDC Group NO-1 linked to zoonotic infections in humans.</title>
        <authorList>
            <person name="Bernier A.-M."/>
            <person name="Bernard K."/>
        </authorList>
    </citation>
    <scope>NUCLEOTIDE SEQUENCE [LARGE SCALE GENOMIC DNA]</scope>
    <source>
        <strain evidence="1 2">NML91-0035</strain>
    </source>
</reference>
<name>A0A2A2T4S1_9BURK</name>
<protein>
    <submittedName>
        <fullName evidence="1">Uncharacterized protein</fullName>
    </submittedName>
</protein>